<feature type="region of interest" description="Disordered" evidence="6">
    <location>
        <begin position="102"/>
        <end position="140"/>
    </location>
</feature>
<keyword evidence="2 5" id="KW-0863">Zinc-finger</keyword>
<organism evidence="8 9">
    <name type="scientific">Rhipicephalus microplus</name>
    <name type="common">Cattle tick</name>
    <name type="synonym">Boophilus microplus</name>
    <dbReference type="NCBI Taxonomy" id="6941"/>
    <lineage>
        <taxon>Eukaryota</taxon>
        <taxon>Metazoa</taxon>
        <taxon>Ecdysozoa</taxon>
        <taxon>Arthropoda</taxon>
        <taxon>Chelicerata</taxon>
        <taxon>Arachnida</taxon>
        <taxon>Acari</taxon>
        <taxon>Parasitiformes</taxon>
        <taxon>Ixodida</taxon>
        <taxon>Ixodoidea</taxon>
        <taxon>Ixodidae</taxon>
        <taxon>Rhipicephalinae</taxon>
        <taxon>Rhipicephalus</taxon>
        <taxon>Boophilus</taxon>
    </lineage>
</organism>
<evidence type="ECO:0000256" key="5">
    <source>
        <dbReference type="PROSITE-ProRule" id="PRU00309"/>
    </source>
</evidence>
<evidence type="ECO:0000313" key="8">
    <source>
        <dbReference type="EMBL" id="KAH8034521.1"/>
    </source>
</evidence>
<sequence>MVNCAVFGCYNHSKKKPGDENASDVGFFSIPKVIVNQCKRTKDVTQRRRAEWLRRINRKDLDGSATHYRVCGKHFISGRPSYAMAEADPDWAPSLHLGYGNPRDSGSSASRHTRHLKRLQKKHKPFQPLQACSDDDSIPPTPLDCGDNSEEPVMAIQEECSISGRTDFGQTTELTMLQIKLLEEENNRLISELVDTKGQLRTRILSEECLKEKPDMLQFYTGMPNFNLLWALFLVLERGISHTSLNCLTKFQEMLVFLICLRLNVPLQDLAYR</sequence>
<dbReference type="SMART" id="SM00980">
    <property type="entry name" value="THAP"/>
    <property type="match status" value="1"/>
</dbReference>
<keyword evidence="9" id="KW-1185">Reference proteome</keyword>
<evidence type="ECO:0000256" key="2">
    <source>
        <dbReference type="ARBA" id="ARBA00022771"/>
    </source>
</evidence>
<feature type="domain" description="THAP-type" evidence="7">
    <location>
        <begin position="1"/>
        <end position="96"/>
    </location>
</feature>
<evidence type="ECO:0000256" key="1">
    <source>
        <dbReference type="ARBA" id="ARBA00022723"/>
    </source>
</evidence>
<dbReference type="GO" id="GO:0003677">
    <property type="term" value="F:DNA binding"/>
    <property type="evidence" value="ECO:0007669"/>
    <property type="project" value="UniProtKB-UniRule"/>
</dbReference>
<protein>
    <recommendedName>
        <fullName evidence="7">THAP-type domain-containing protein</fullName>
    </recommendedName>
</protein>
<gene>
    <name evidence="8" type="ORF">HPB51_025251</name>
</gene>
<dbReference type="PANTHER" id="PTHR23080">
    <property type="entry name" value="THAP DOMAIN PROTEIN"/>
    <property type="match status" value="1"/>
</dbReference>
<dbReference type="PANTHER" id="PTHR23080:SF63">
    <property type="entry name" value="TICK TRANSPOSON"/>
    <property type="match status" value="1"/>
</dbReference>
<feature type="compositionally biased region" description="Basic residues" evidence="6">
    <location>
        <begin position="111"/>
        <end position="125"/>
    </location>
</feature>
<evidence type="ECO:0000256" key="4">
    <source>
        <dbReference type="ARBA" id="ARBA00023125"/>
    </source>
</evidence>
<evidence type="ECO:0000256" key="3">
    <source>
        <dbReference type="ARBA" id="ARBA00022833"/>
    </source>
</evidence>
<dbReference type="Pfam" id="PF05485">
    <property type="entry name" value="THAP"/>
    <property type="match status" value="1"/>
</dbReference>
<dbReference type="GO" id="GO:0008270">
    <property type="term" value="F:zinc ion binding"/>
    <property type="evidence" value="ECO:0007669"/>
    <property type="project" value="UniProtKB-KW"/>
</dbReference>
<comment type="caution">
    <text evidence="8">The sequence shown here is derived from an EMBL/GenBank/DDBJ whole genome shotgun (WGS) entry which is preliminary data.</text>
</comment>
<keyword evidence="4 5" id="KW-0238">DNA-binding</keyword>
<evidence type="ECO:0000256" key="6">
    <source>
        <dbReference type="SAM" id="MobiDB-lite"/>
    </source>
</evidence>
<reference evidence="8" key="1">
    <citation type="journal article" date="2020" name="Cell">
        <title>Large-Scale Comparative Analyses of Tick Genomes Elucidate Their Genetic Diversity and Vector Capacities.</title>
        <authorList>
            <consortium name="Tick Genome and Microbiome Consortium (TIGMIC)"/>
            <person name="Jia N."/>
            <person name="Wang J."/>
            <person name="Shi W."/>
            <person name="Du L."/>
            <person name="Sun Y."/>
            <person name="Zhan W."/>
            <person name="Jiang J.F."/>
            <person name="Wang Q."/>
            <person name="Zhang B."/>
            <person name="Ji P."/>
            <person name="Bell-Sakyi L."/>
            <person name="Cui X.M."/>
            <person name="Yuan T.T."/>
            <person name="Jiang B.G."/>
            <person name="Yang W.F."/>
            <person name="Lam T.T."/>
            <person name="Chang Q.C."/>
            <person name="Ding S.J."/>
            <person name="Wang X.J."/>
            <person name="Zhu J.G."/>
            <person name="Ruan X.D."/>
            <person name="Zhao L."/>
            <person name="Wei J.T."/>
            <person name="Ye R.Z."/>
            <person name="Que T.C."/>
            <person name="Du C.H."/>
            <person name="Zhou Y.H."/>
            <person name="Cheng J.X."/>
            <person name="Dai P.F."/>
            <person name="Guo W.B."/>
            <person name="Han X.H."/>
            <person name="Huang E.J."/>
            <person name="Li L.F."/>
            <person name="Wei W."/>
            <person name="Gao Y.C."/>
            <person name="Liu J.Z."/>
            <person name="Shao H.Z."/>
            <person name="Wang X."/>
            <person name="Wang C.C."/>
            <person name="Yang T.C."/>
            <person name="Huo Q.B."/>
            <person name="Li W."/>
            <person name="Chen H.Y."/>
            <person name="Chen S.E."/>
            <person name="Zhou L.G."/>
            <person name="Ni X.B."/>
            <person name="Tian J.H."/>
            <person name="Sheng Y."/>
            <person name="Liu T."/>
            <person name="Pan Y.S."/>
            <person name="Xia L.Y."/>
            <person name="Li J."/>
            <person name="Zhao F."/>
            <person name="Cao W.C."/>
        </authorList>
    </citation>
    <scope>NUCLEOTIDE SEQUENCE</scope>
    <source>
        <strain evidence="8">Rmic-2018</strain>
    </source>
</reference>
<proteinExistence type="predicted"/>
<evidence type="ECO:0000313" key="9">
    <source>
        <dbReference type="Proteomes" id="UP000821866"/>
    </source>
</evidence>
<dbReference type="AlphaFoldDB" id="A0A9J6EJ88"/>
<accession>A0A9J6EJ88</accession>
<reference evidence="8" key="2">
    <citation type="submission" date="2021-09" db="EMBL/GenBank/DDBJ databases">
        <authorList>
            <person name="Jia N."/>
            <person name="Wang J."/>
            <person name="Shi W."/>
            <person name="Du L."/>
            <person name="Sun Y."/>
            <person name="Zhan W."/>
            <person name="Jiang J."/>
            <person name="Wang Q."/>
            <person name="Zhang B."/>
            <person name="Ji P."/>
            <person name="Sakyi L.B."/>
            <person name="Cui X."/>
            <person name="Yuan T."/>
            <person name="Jiang B."/>
            <person name="Yang W."/>
            <person name="Lam T.T.-Y."/>
            <person name="Chang Q."/>
            <person name="Ding S."/>
            <person name="Wang X."/>
            <person name="Zhu J."/>
            <person name="Ruan X."/>
            <person name="Zhao L."/>
            <person name="Wei J."/>
            <person name="Que T."/>
            <person name="Du C."/>
            <person name="Cheng J."/>
            <person name="Dai P."/>
            <person name="Han X."/>
            <person name="Huang E."/>
            <person name="Gao Y."/>
            <person name="Liu J."/>
            <person name="Shao H."/>
            <person name="Ye R."/>
            <person name="Li L."/>
            <person name="Wei W."/>
            <person name="Wang X."/>
            <person name="Wang C."/>
            <person name="Huo Q."/>
            <person name="Li W."/>
            <person name="Guo W."/>
            <person name="Chen H."/>
            <person name="Chen S."/>
            <person name="Zhou L."/>
            <person name="Zhou L."/>
            <person name="Ni X."/>
            <person name="Tian J."/>
            <person name="Zhou Y."/>
            <person name="Sheng Y."/>
            <person name="Liu T."/>
            <person name="Pan Y."/>
            <person name="Xia L."/>
            <person name="Li J."/>
            <person name="Zhao F."/>
            <person name="Cao W."/>
        </authorList>
    </citation>
    <scope>NUCLEOTIDE SEQUENCE</scope>
    <source>
        <strain evidence="8">Rmic-2018</strain>
        <tissue evidence="8">Larvae</tissue>
    </source>
</reference>
<name>A0A9J6EJ88_RHIMP</name>
<dbReference type="Proteomes" id="UP000821866">
    <property type="component" value="Chromosome 2"/>
</dbReference>
<evidence type="ECO:0000259" key="7">
    <source>
        <dbReference type="PROSITE" id="PS50950"/>
    </source>
</evidence>
<dbReference type="InterPro" id="IPR006612">
    <property type="entry name" value="THAP_Znf"/>
</dbReference>
<dbReference type="PROSITE" id="PS50950">
    <property type="entry name" value="ZF_THAP"/>
    <property type="match status" value="1"/>
</dbReference>
<dbReference type="VEuPathDB" id="VectorBase:LOC119160756"/>
<dbReference type="EMBL" id="JABSTU010000004">
    <property type="protein sequence ID" value="KAH8034521.1"/>
    <property type="molecule type" value="Genomic_DNA"/>
</dbReference>
<keyword evidence="1" id="KW-0479">Metal-binding</keyword>
<keyword evidence="3" id="KW-0862">Zinc</keyword>
<dbReference type="SUPFAM" id="SSF57716">
    <property type="entry name" value="Glucocorticoid receptor-like (DNA-binding domain)"/>
    <property type="match status" value="1"/>
</dbReference>